<dbReference type="Pfam" id="PF00082">
    <property type="entry name" value="Peptidase_S8"/>
    <property type="match status" value="2"/>
</dbReference>
<dbReference type="FunFam" id="3.50.30.30:FF:000005">
    <property type="entry name" value="subtilisin-like protease SBT1.5"/>
    <property type="match status" value="1"/>
</dbReference>
<dbReference type="AlphaFoldDB" id="A0A314YC95"/>
<organism evidence="14 15">
    <name type="scientific">Prunus yedoensis var. nudiflora</name>
    <dbReference type="NCBI Taxonomy" id="2094558"/>
    <lineage>
        <taxon>Eukaryota</taxon>
        <taxon>Viridiplantae</taxon>
        <taxon>Streptophyta</taxon>
        <taxon>Embryophyta</taxon>
        <taxon>Tracheophyta</taxon>
        <taxon>Spermatophyta</taxon>
        <taxon>Magnoliopsida</taxon>
        <taxon>eudicotyledons</taxon>
        <taxon>Gunneridae</taxon>
        <taxon>Pentapetalae</taxon>
        <taxon>rosids</taxon>
        <taxon>fabids</taxon>
        <taxon>Rosales</taxon>
        <taxon>Rosaceae</taxon>
        <taxon>Amygdaloideae</taxon>
        <taxon>Amygdaleae</taxon>
        <taxon>Prunus</taxon>
    </lineage>
</organism>
<feature type="domain" description="Peptidase S8/S53" evidence="11">
    <location>
        <begin position="65"/>
        <end position="148"/>
    </location>
</feature>
<dbReference type="Proteomes" id="UP000250321">
    <property type="component" value="Unassembled WGS sequence"/>
</dbReference>
<dbReference type="GO" id="GO:0048046">
    <property type="term" value="C:apoplast"/>
    <property type="evidence" value="ECO:0007669"/>
    <property type="project" value="UniProtKB-SubCell"/>
</dbReference>
<evidence type="ECO:0000259" key="12">
    <source>
        <dbReference type="Pfam" id="PF02225"/>
    </source>
</evidence>
<evidence type="ECO:0000256" key="8">
    <source>
        <dbReference type="ARBA" id="ARBA00022825"/>
    </source>
</evidence>
<evidence type="ECO:0000256" key="1">
    <source>
        <dbReference type="ARBA" id="ARBA00002076"/>
    </source>
</evidence>
<dbReference type="OrthoDB" id="206201at2759"/>
<comment type="subcellular location">
    <subcellularLocation>
        <location evidence="2">Secreted</location>
        <location evidence="2">Extracellular space</location>
        <location evidence="2">Apoplast</location>
    </subcellularLocation>
</comment>
<name>A0A314YC95_PRUYE</name>
<dbReference type="InterPro" id="IPR000209">
    <property type="entry name" value="Peptidase_S8/S53_dom"/>
</dbReference>
<keyword evidence="4" id="KW-0052">Apoplast</keyword>
<evidence type="ECO:0000259" key="11">
    <source>
        <dbReference type="Pfam" id="PF00082"/>
    </source>
</evidence>
<comment type="caution">
    <text evidence="9">Lacks conserved residue(s) required for the propagation of feature annotation.</text>
</comment>
<dbReference type="Gene3D" id="3.40.50.200">
    <property type="entry name" value="Peptidase S8/S53 domain"/>
    <property type="match status" value="2"/>
</dbReference>
<comment type="function">
    <text evidence="1">Required for arbuscular mycorrhiza (AM) development during AM symbiosis with AM fungi (e.g. Glomeromycota intraradices).</text>
</comment>
<feature type="region of interest" description="Disordered" evidence="10">
    <location>
        <begin position="118"/>
        <end position="140"/>
    </location>
</feature>
<evidence type="ECO:0000256" key="3">
    <source>
        <dbReference type="ARBA" id="ARBA00011073"/>
    </source>
</evidence>
<comment type="similarity">
    <text evidence="3 9">Belongs to the peptidase S8 family.</text>
</comment>
<dbReference type="STRING" id="2094558.A0A314YC95"/>
<dbReference type="EMBL" id="PJQY01001523">
    <property type="protein sequence ID" value="PQQ01888.1"/>
    <property type="molecule type" value="Genomic_DNA"/>
</dbReference>
<dbReference type="InterPro" id="IPR036852">
    <property type="entry name" value="Peptidase_S8/S53_dom_sf"/>
</dbReference>
<dbReference type="Pfam" id="PF05922">
    <property type="entry name" value="Inhibitor_I9"/>
    <property type="match status" value="1"/>
</dbReference>
<feature type="domain" description="Peptidase S8/S53" evidence="11">
    <location>
        <begin position="149"/>
        <end position="434"/>
    </location>
</feature>
<reference evidence="14 15" key="1">
    <citation type="submission" date="2018-02" db="EMBL/GenBank/DDBJ databases">
        <title>Draft genome of wild Prunus yedoensis var. nudiflora.</title>
        <authorList>
            <person name="Baek S."/>
            <person name="Kim J.-H."/>
            <person name="Choi K."/>
            <person name="Kim G.-B."/>
            <person name="Cho A."/>
            <person name="Jang H."/>
            <person name="Shin C.-H."/>
            <person name="Yu H.-J."/>
            <person name="Mun J.-H."/>
        </authorList>
    </citation>
    <scope>NUCLEOTIDE SEQUENCE [LARGE SCALE GENOMIC DNA]</scope>
    <source>
        <strain evidence="15">cv. Jeju island</strain>
        <tissue evidence="14">Leaf</tissue>
    </source>
</reference>
<dbReference type="PROSITE" id="PS00136">
    <property type="entry name" value="SUBTILASE_ASP"/>
    <property type="match status" value="1"/>
</dbReference>
<evidence type="ECO:0000313" key="15">
    <source>
        <dbReference type="Proteomes" id="UP000250321"/>
    </source>
</evidence>
<evidence type="ECO:0000256" key="5">
    <source>
        <dbReference type="ARBA" id="ARBA00022670"/>
    </source>
</evidence>
<feature type="domain" description="PA" evidence="12">
    <location>
        <begin position="257"/>
        <end position="341"/>
    </location>
</feature>
<dbReference type="PRINTS" id="PR00723">
    <property type="entry name" value="SUBTILISIN"/>
</dbReference>
<keyword evidence="8" id="KW-0720">Serine protease</keyword>
<evidence type="ECO:0000256" key="7">
    <source>
        <dbReference type="ARBA" id="ARBA00022801"/>
    </source>
</evidence>
<dbReference type="CDD" id="cd02120">
    <property type="entry name" value="PA_subtilisin_like"/>
    <property type="match status" value="1"/>
</dbReference>
<accession>A0A314YC95</accession>
<dbReference type="PANTHER" id="PTHR10795">
    <property type="entry name" value="PROPROTEIN CONVERTASE SUBTILISIN/KEXIN"/>
    <property type="match status" value="1"/>
</dbReference>
<protein>
    <submittedName>
        <fullName evidence="14">Subtilisin-like protease SBT1.7</fullName>
    </submittedName>
</protein>
<proteinExistence type="inferred from homology"/>
<feature type="domain" description="Inhibitor I9" evidence="13">
    <location>
        <begin position="1"/>
        <end position="42"/>
    </location>
</feature>
<dbReference type="GO" id="GO:0009610">
    <property type="term" value="P:response to symbiotic fungus"/>
    <property type="evidence" value="ECO:0007669"/>
    <property type="project" value="UniProtKB-ARBA"/>
</dbReference>
<keyword evidence="7" id="KW-0378">Hydrolase</keyword>
<dbReference type="InterPro" id="IPR037045">
    <property type="entry name" value="S8pro/Inhibitor_I9_sf"/>
</dbReference>
<keyword evidence="6" id="KW-0732">Signal</keyword>
<evidence type="ECO:0000256" key="2">
    <source>
        <dbReference type="ARBA" id="ARBA00004271"/>
    </source>
</evidence>
<dbReference type="InterPro" id="IPR003137">
    <property type="entry name" value="PA_domain"/>
</dbReference>
<dbReference type="InterPro" id="IPR015500">
    <property type="entry name" value="Peptidase_S8_subtilisin-rel"/>
</dbReference>
<dbReference type="GO" id="GO:0004252">
    <property type="term" value="F:serine-type endopeptidase activity"/>
    <property type="evidence" value="ECO:0007669"/>
    <property type="project" value="InterPro"/>
</dbReference>
<dbReference type="GO" id="GO:0006508">
    <property type="term" value="P:proteolysis"/>
    <property type="evidence" value="ECO:0007669"/>
    <property type="project" value="UniProtKB-KW"/>
</dbReference>
<dbReference type="PROSITE" id="PS51892">
    <property type="entry name" value="SUBTILASE"/>
    <property type="match status" value="1"/>
</dbReference>
<evidence type="ECO:0000313" key="14">
    <source>
        <dbReference type="EMBL" id="PQQ01888.1"/>
    </source>
</evidence>
<gene>
    <name evidence="14" type="ORF">Pyn_09432</name>
</gene>
<comment type="caution">
    <text evidence="14">The sequence shown here is derived from an EMBL/GenBank/DDBJ whole genome shotgun (WGS) entry which is preliminary data.</text>
</comment>
<dbReference type="InterPro" id="IPR045051">
    <property type="entry name" value="SBT"/>
</dbReference>
<evidence type="ECO:0000256" key="4">
    <source>
        <dbReference type="ARBA" id="ARBA00022523"/>
    </source>
</evidence>
<evidence type="ECO:0000256" key="6">
    <source>
        <dbReference type="ARBA" id="ARBA00022729"/>
    </source>
</evidence>
<dbReference type="Gene3D" id="3.30.70.80">
    <property type="entry name" value="Peptidase S8 propeptide/proteinase inhibitor I9"/>
    <property type="match status" value="1"/>
</dbReference>
<evidence type="ECO:0000259" key="13">
    <source>
        <dbReference type="Pfam" id="PF05922"/>
    </source>
</evidence>
<keyword evidence="5 14" id="KW-0645">Protease</keyword>
<sequence length="487" mass="49901">MVHAYRNVATGFAAKLTPEEVKAMEKKEGFLSAHPEQILPLHTTHSPNFLGLHQGLGVWKGSNYGEGVIIGVLDTGISPDHPSFSDEGVAPPPAKWKGKCDFNGTVCNNKLIGARNFHGGQTTGGPPVDDEGHGTHTSSTAAGNFVKGDILAALDTAVEDGVDVLSLSLGGASVPFYADGIAIGAFGAIQKGIFVSCSAGNSGPFYASLANEAPWILTVGASTIDRSIKATALLGNGAEYDGESLFQPKDFSSKLLPLVYAGANGKQSSAFCDAGSLGNVEGAIVLCERGGGVGRIDKGAEVKRAGGAAMILVNAETDGDSTLADPHVLPATHVGYVAGVKIKAYLNSTSSPAATILFKGTVIGDGLAPKIASFSSRGPSIASTGILKPDIIGPGVSILAAWPVSVDNGTEALLKSSHPDWSPAAIKSAIMTTAEVHNLEGKPIVDETLKPADIFATGAGHVNPSKANDPGLIYDTKPRITFLTCVV</sequence>
<dbReference type="InterPro" id="IPR010259">
    <property type="entry name" value="S8pro/Inhibitor_I9"/>
</dbReference>
<dbReference type="SUPFAM" id="SSF52743">
    <property type="entry name" value="Subtilisin-like"/>
    <property type="match status" value="1"/>
</dbReference>
<dbReference type="InterPro" id="IPR023827">
    <property type="entry name" value="Peptidase_S8_Asp-AS"/>
</dbReference>
<evidence type="ECO:0000256" key="10">
    <source>
        <dbReference type="SAM" id="MobiDB-lite"/>
    </source>
</evidence>
<keyword evidence="15" id="KW-1185">Reference proteome</keyword>
<evidence type="ECO:0000256" key="9">
    <source>
        <dbReference type="PROSITE-ProRule" id="PRU01240"/>
    </source>
</evidence>
<dbReference type="Pfam" id="PF02225">
    <property type="entry name" value="PA"/>
    <property type="match status" value="1"/>
</dbReference>